<evidence type="ECO:0000313" key="3">
    <source>
        <dbReference type="EMBL" id="WFL76628.1"/>
    </source>
</evidence>
<keyword evidence="1" id="KW-1133">Transmembrane helix</keyword>
<accession>A0ABY8FNN8</accession>
<dbReference type="RefSeq" id="WP_278015393.1">
    <property type="nucleotide sequence ID" value="NZ_CP121106.1"/>
</dbReference>
<evidence type="ECO:0000259" key="2">
    <source>
        <dbReference type="Pfam" id="PF13400"/>
    </source>
</evidence>
<dbReference type="Proteomes" id="UP001215827">
    <property type="component" value="Chromosome"/>
</dbReference>
<feature type="transmembrane region" description="Helical" evidence="1">
    <location>
        <begin position="20"/>
        <end position="40"/>
    </location>
</feature>
<keyword evidence="4" id="KW-1185">Reference proteome</keyword>
<keyword evidence="1" id="KW-0472">Membrane</keyword>
<gene>
    <name evidence="3" type="ORF">P7228_11550</name>
</gene>
<protein>
    <submittedName>
        <fullName evidence="3">Pilus assembly protein</fullName>
    </submittedName>
</protein>
<keyword evidence="1" id="KW-0812">Transmembrane</keyword>
<name>A0ABY8FNN8_9SPHN</name>
<feature type="domain" description="Putative Flp pilus-assembly TadG-like N-terminal" evidence="2">
    <location>
        <begin position="16"/>
        <end position="62"/>
    </location>
</feature>
<evidence type="ECO:0000313" key="4">
    <source>
        <dbReference type="Proteomes" id="UP001215827"/>
    </source>
</evidence>
<dbReference type="Pfam" id="PF13400">
    <property type="entry name" value="Tad"/>
    <property type="match status" value="1"/>
</dbReference>
<dbReference type="EMBL" id="CP121106">
    <property type="protein sequence ID" value="WFL76628.1"/>
    <property type="molecule type" value="Genomic_DNA"/>
</dbReference>
<evidence type="ECO:0000256" key="1">
    <source>
        <dbReference type="SAM" id="Phobius"/>
    </source>
</evidence>
<reference evidence="3 4" key="1">
    <citation type="submission" date="2023-03" db="EMBL/GenBank/DDBJ databases">
        <title>Altererythrobacter sp. CAU 1644 isolated from sand.</title>
        <authorList>
            <person name="Kim W."/>
        </authorList>
    </citation>
    <scope>NUCLEOTIDE SEQUENCE [LARGE SCALE GENOMIC DNA]</scope>
    <source>
        <strain evidence="3 4">CAU 1644</strain>
    </source>
</reference>
<organism evidence="3 4">
    <name type="scientific">Altererythrobacter arenosus</name>
    <dbReference type="NCBI Taxonomy" id="3032592"/>
    <lineage>
        <taxon>Bacteria</taxon>
        <taxon>Pseudomonadati</taxon>
        <taxon>Pseudomonadota</taxon>
        <taxon>Alphaproteobacteria</taxon>
        <taxon>Sphingomonadales</taxon>
        <taxon>Erythrobacteraceae</taxon>
        <taxon>Altererythrobacter</taxon>
    </lineage>
</organism>
<dbReference type="InterPro" id="IPR028087">
    <property type="entry name" value="Tad_N"/>
</dbReference>
<proteinExistence type="predicted"/>
<sequence length="546" mass="57815">MSGKRSNKQFWSDQRGAVAATYALALIPLIAIAGLGFDYARVMGMDTELQNAADQAALAGATQLNQTSDSMTRAINAATGNLVTNSTFLSNDGAGGTIAITDTATQIVFYANKADAEAGTGGFTDTSRFAEARFIEVTVDTRDARYAFTPVVGALVGSLNAGAVAGVGSAVCRIPPLMICNPDEPTSGDKDAPFLGDNYKGRGLLVVQGGNNAWAPGDFGYLDLGNGANGVREGLGWPVPGGGCLAVDDADKIGVDTEPGVIADAPDSLNTRFDIYDNVACPAGDDCPAARNNRKDVVRPANATPSTGNSCKYGNQGWREPAVPYQPPDLTPLDPLTDTMPTTMGHPRDICHAVGENNAAYCNSPFGDGVWDIAAYVYTHFRRTDGSNTRWSMTDFATNTGLDATASRYDVYKWEKDNRNTLVDGLTVLETFPKNATGSTNINPGQPVCSNNAYGYAPTTIIDRRVMSIAVVNCVGNGVRGARDNVPVETWVDVFLVQPSLNRGTGPSKRTTREEIYVEIMGESKINGTGTNGGLVVRRDVPYLVR</sequence>